<keyword evidence="7" id="KW-0862">Zinc</keyword>
<evidence type="ECO:0000313" key="13">
    <source>
        <dbReference type="EMBL" id="NRT54696.1"/>
    </source>
</evidence>
<keyword evidence="14" id="KW-1185">Reference proteome</keyword>
<dbReference type="InterPro" id="IPR009045">
    <property type="entry name" value="Zn_M74/Hedgehog-like"/>
</dbReference>
<organism evidence="13 14">
    <name type="scientific">Sphaerotilus uruguayifluvii</name>
    <dbReference type="NCBI Taxonomy" id="2735897"/>
    <lineage>
        <taxon>Bacteria</taxon>
        <taxon>Pseudomonadati</taxon>
        <taxon>Pseudomonadota</taxon>
        <taxon>Betaproteobacteria</taxon>
        <taxon>Burkholderiales</taxon>
        <taxon>Sphaerotilaceae</taxon>
        <taxon>Sphaerotilus</taxon>
    </lineage>
</organism>
<evidence type="ECO:0000313" key="14">
    <source>
        <dbReference type="Proteomes" id="UP001516061"/>
    </source>
</evidence>
<dbReference type="InterPro" id="IPR006311">
    <property type="entry name" value="TAT_signal"/>
</dbReference>
<dbReference type="InterPro" id="IPR010275">
    <property type="entry name" value="MepK"/>
</dbReference>
<reference evidence="13 14" key="1">
    <citation type="submission" date="2020-05" db="EMBL/GenBank/DDBJ databases">
        <title>Genomic Encyclopedia of Type Strains, Phase IV (KMG-V): Genome sequencing to study the core and pangenomes of soil and plant-associated prokaryotes.</title>
        <authorList>
            <person name="Whitman W."/>
        </authorList>
    </citation>
    <scope>NUCLEOTIDE SEQUENCE [LARGE SCALE GENOMIC DNA]</scope>
    <source>
        <strain evidence="13 14">C29</strain>
    </source>
</reference>
<evidence type="ECO:0000256" key="11">
    <source>
        <dbReference type="ARBA" id="ARBA00093666"/>
    </source>
</evidence>
<keyword evidence="3" id="KW-0645">Protease</keyword>
<protein>
    <recommendedName>
        <fullName evidence="11">Murein endopeptidase K</fullName>
    </recommendedName>
</protein>
<feature type="signal peptide" evidence="12">
    <location>
        <begin position="1"/>
        <end position="34"/>
    </location>
</feature>
<dbReference type="PANTHER" id="PTHR37425">
    <property type="match status" value="1"/>
</dbReference>
<proteinExistence type="inferred from homology"/>
<dbReference type="Pfam" id="PF05951">
    <property type="entry name" value="Peptidase_M15_2"/>
    <property type="match status" value="1"/>
</dbReference>
<dbReference type="Gene3D" id="3.30.1380.10">
    <property type="match status" value="1"/>
</dbReference>
<sequence length="187" mass="20481">MTAPPCPVRRRLLHGLPQALALASAAALPTAVRAAPDEDRRLKLHHTHTGEVLEITYAEAGRWLDPALRRIDLFLRDHYSGAVGRIDPAVLDQIHAVQRQLGHRGAVMIVSGYRSPDTNEFLRSHRGGGVARHSLHMDGRAIDLRLQGVALAELHQAALSLEAGGVGLYSADDFVHLDTGRRRRWGA</sequence>
<dbReference type="RefSeq" id="WP_173803621.1">
    <property type="nucleotide sequence ID" value="NZ_JABSNM010000001.1"/>
</dbReference>
<evidence type="ECO:0000256" key="8">
    <source>
        <dbReference type="ARBA" id="ARBA00023049"/>
    </source>
</evidence>
<evidence type="ECO:0000256" key="5">
    <source>
        <dbReference type="ARBA" id="ARBA00022729"/>
    </source>
</evidence>
<keyword evidence="5 12" id="KW-0732">Signal</keyword>
<evidence type="ECO:0000256" key="1">
    <source>
        <dbReference type="ARBA" id="ARBA00001947"/>
    </source>
</evidence>
<keyword evidence="6" id="KW-0378">Hydrolase</keyword>
<evidence type="ECO:0000256" key="9">
    <source>
        <dbReference type="ARBA" id="ARBA00023316"/>
    </source>
</evidence>
<evidence type="ECO:0000256" key="2">
    <source>
        <dbReference type="ARBA" id="ARBA00004776"/>
    </source>
</evidence>
<comment type="similarity">
    <text evidence="10">Belongs to the peptidase M15 family.</text>
</comment>
<evidence type="ECO:0000256" key="3">
    <source>
        <dbReference type="ARBA" id="ARBA00022670"/>
    </source>
</evidence>
<dbReference type="PANTHER" id="PTHR37425:SF1">
    <property type="entry name" value="OUTER MEMBRANE PROTEIN"/>
    <property type="match status" value="1"/>
</dbReference>
<dbReference type="SUPFAM" id="SSF55166">
    <property type="entry name" value="Hedgehog/DD-peptidase"/>
    <property type="match status" value="1"/>
</dbReference>
<dbReference type="PROSITE" id="PS51318">
    <property type="entry name" value="TAT"/>
    <property type="match status" value="1"/>
</dbReference>
<evidence type="ECO:0000256" key="10">
    <source>
        <dbReference type="ARBA" id="ARBA00093448"/>
    </source>
</evidence>
<evidence type="ECO:0000256" key="12">
    <source>
        <dbReference type="SAM" id="SignalP"/>
    </source>
</evidence>
<dbReference type="EMBL" id="JABSNM010000001">
    <property type="protein sequence ID" value="NRT54696.1"/>
    <property type="molecule type" value="Genomic_DNA"/>
</dbReference>
<keyword evidence="8" id="KW-0482">Metalloprotease</keyword>
<keyword evidence="9" id="KW-0961">Cell wall biogenesis/degradation</keyword>
<dbReference type="Proteomes" id="UP001516061">
    <property type="component" value="Unassembled WGS sequence"/>
</dbReference>
<comment type="cofactor">
    <cofactor evidence="1">
        <name>Zn(2+)</name>
        <dbReference type="ChEBI" id="CHEBI:29105"/>
    </cofactor>
</comment>
<evidence type="ECO:0000256" key="7">
    <source>
        <dbReference type="ARBA" id="ARBA00022833"/>
    </source>
</evidence>
<evidence type="ECO:0000256" key="4">
    <source>
        <dbReference type="ARBA" id="ARBA00022723"/>
    </source>
</evidence>
<feature type="chain" id="PRO_5045264473" description="Murein endopeptidase K" evidence="12">
    <location>
        <begin position="35"/>
        <end position="187"/>
    </location>
</feature>
<evidence type="ECO:0000256" key="6">
    <source>
        <dbReference type="ARBA" id="ARBA00022801"/>
    </source>
</evidence>
<comment type="pathway">
    <text evidence="2">Cell wall biogenesis; cell wall polysaccharide biosynthesis.</text>
</comment>
<accession>A0ABX2FYT1</accession>
<keyword evidence="4" id="KW-0479">Metal-binding</keyword>
<name>A0ABX2FYT1_9BURK</name>
<gene>
    <name evidence="13" type="ORF">HNQ01_000403</name>
</gene>
<comment type="caution">
    <text evidence="13">The sequence shown here is derived from an EMBL/GenBank/DDBJ whole genome shotgun (WGS) entry which is preliminary data.</text>
</comment>